<reference evidence="4" key="3">
    <citation type="submission" date="2019-12" db="UniProtKB">
        <authorList>
            <consortium name="WormBaseParasite"/>
        </authorList>
    </citation>
    <scope>IDENTIFICATION</scope>
</reference>
<gene>
    <name evidence="2 4" type="primary">Bma-hif-1.1</name>
    <name evidence="2" type="ORF">BM_BM17258</name>
</gene>
<evidence type="ECO:0000313" key="2">
    <source>
        <dbReference type="EMBL" id="VIP00439.1"/>
    </source>
</evidence>
<dbReference type="OrthoDB" id="6021714at2759"/>
<dbReference type="EMBL" id="CAAKNF010000098">
    <property type="protein sequence ID" value="VIP00439.1"/>
    <property type="molecule type" value="Genomic_DNA"/>
</dbReference>
<dbReference type="Proteomes" id="UP000006672">
    <property type="component" value="Unassembled WGS sequence"/>
</dbReference>
<reference evidence="3" key="1">
    <citation type="journal article" date="2007" name="Science">
        <title>Draft genome of the filarial nematode parasite Brugia malayi.</title>
        <authorList>
            <person name="Ghedin E."/>
            <person name="Wang S."/>
            <person name="Spiro D."/>
            <person name="Caler E."/>
            <person name="Zhao Q."/>
            <person name="Crabtree J."/>
            <person name="Allen J.E."/>
            <person name="Delcher A.L."/>
            <person name="Guiliano D.B."/>
            <person name="Miranda-Saavedra D."/>
            <person name="Angiuoli S.V."/>
            <person name="Creasy T."/>
            <person name="Amedeo P."/>
            <person name="Haas B."/>
            <person name="El-Sayed N.M."/>
            <person name="Wortman J.R."/>
            <person name="Feldblyum T."/>
            <person name="Tallon L."/>
            <person name="Schatz M."/>
            <person name="Shumway M."/>
            <person name="Koo H."/>
            <person name="Salzberg S.L."/>
            <person name="Schobel S."/>
            <person name="Pertea M."/>
            <person name="Pop M."/>
            <person name="White O."/>
            <person name="Barton G.J."/>
            <person name="Carlow C.K."/>
            <person name="Crawford M.J."/>
            <person name="Daub J."/>
            <person name="Dimmic M.W."/>
            <person name="Estes C.F."/>
            <person name="Foster J.M."/>
            <person name="Ganatra M."/>
            <person name="Gregory W.F."/>
            <person name="Johnson N.M."/>
            <person name="Jin J."/>
            <person name="Komuniecki R."/>
            <person name="Korf I."/>
            <person name="Kumar S."/>
            <person name="Laney S."/>
            <person name="Li B.W."/>
            <person name="Li W."/>
            <person name="Lindblom T.H."/>
            <person name="Lustigman S."/>
            <person name="Ma D."/>
            <person name="Maina C.V."/>
            <person name="Martin D.M."/>
            <person name="McCarter J.P."/>
            <person name="McReynolds L."/>
            <person name="Mitreva M."/>
            <person name="Nutman T.B."/>
            <person name="Parkinson J."/>
            <person name="Peregrin-Alvarez J.M."/>
            <person name="Poole C."/>
            <person name="Ren Q."/>
            <person name="Saunders L."/>
            <person name="Sluder A.E."/>
            <person name="Smith K."/>
            <person name="Stanke M."/>
            <person name="Unnasch T.R."/>
            <person name="Ware J."/>
            <person name="Wei A.D."/>
            <person name="Weil G."/>
            <person name="Williams D.J."/>
            <person name="Zhang Y."/>
            <person name="Williams S.A."/>
            <person name="Fraser-Liggett C."/>
            <person name="Slatko B."/>
            <person name="Blaxter M.L."/>
            <person name="Scott A.L."/>
        </authorList>
    </citation>
    <scope>NUCLEOTIDE SEQUENCE</scope>
    <source>
        <strain evidence="3">FR3</strain>
    </source>
</reference>
<dbReference type="WBParaSite" id="Bm17258.1">
    <property type="protein sequence ID" value="Bm17258.1"/>
    <property type="gene ID" value="WBGene00268401"/>
</dbReference>
<keyword evidence="3" id="KW-1185">Reference proteome</keyword>
<dbReference type="KEGG" id="bmy:BM_BM17258"/>
<name>A0A4E9FU16_BRUMA</name>
<dbReference type="GeneID" id="66058674"/>
<evidence type="ECO:0000313" key="4">
    <source>
        <dbReference type="WBParaSite" id="Bm17258.1"/>
    </source>
</evidence>
<reference evidence="2" key="2">
    <citation type="submission" date="2019-04" db="EMBL/GenBank/DDBJ databases">
        <authorList>
            <person name="Howe K."/>
            <person name="Paulini M."/>
            <person name="Williams G."/>
        </authorList>
    </citation>
    <scope>NUCLEOTIDE SEQUENCE [LARGE SCALE GENOMIC DNA]</scope>
    <source>
        <strain evidence="2">FR3</strain>
    </source>
</reference>
<feature type="domain" description="BHLH" evidence="1">
    <location>
        <begin position="9"/>
        <end position="66"/>
    </location>
</feature>
<evidence type="ECO:0000313" key="3">
    <source>
        <dbReference type="Proteomes" id="UP000006672"/>
    </source>
</evidence>
<accession>A0A4E9FU16</accession>
<sequence>MSSRQRNLDRHRESSRFAARDRRGKEADIFADLKVVIPIVDEATVTHVDRIAILRVALTLCRYENLKCTPVAA</sequence>
<evidence type="ECO:0000259" key="1">
    <source>
        <dbReference type="Pfam" id="PF23171"/>
    </source>
</evidence>
<dbReference type="CTD" id="66058674"/>
<dbReference type="InterPro" id="IPR011598">
    <property type="entry name" value="bHLH_dom"/>
</dbReference>
<dbReference type="AlphaFoldDB" id="A0A4E9FU16"/>
<dbReference type="STRING" id="6279.A0A5S6PD11"/>
<protein>
    <submittedName>
        <fullName evidence="4">BHLH domain-containing protein</fullName>
    </submittedName>
</protein>
<organism evidence="2">
    <name type="scientific">Brugia malayi</name>
    <name type="common">Filarial nematode worm</name>
    <dbReference type="NCBI Taxonomy" id="6279"/>
    <lineage>
        <taxon>Eukaryota</taxon>
        <taxon>Metazoa</taxon>
        <taxon>Ecdysozoa</taxon>
        <taxon>Nematoda</taxon>
        <taxon>Chromadorea</taxon>
        <taxon>Rhabditida</taxon>
        <taxon>Spirurina</taxon>
        <taxon>Spiruromorpha</taxon>
        <taxon>Filarioidea</taxon>
        <taxon>Onchocercidae</taxon>
        <taxon>Brugia</taxon>
    </lineage>
</organism>
<dbReference type="GO" id="GO:0046983">
    <property type="term" value="F:protein dimerization activity"/>
    <property type="evidence" value="ECO:0007669"/>
    <property type="project" value="InterPro"/>
</dbReference>
<proteinExistence type="predicted"/>
<dbReference type="RefSeq" id="XP_042938991.1">
    <property type="nucleotide sequence ID" value="XM_043083057.1"/>
</dbReference>
<accession>A0A5S6PD11</accession>
<dbReference type="Pfam" id="PF23171">
    <property type="entry name" value="bHLH_HIF1A"/>
    <property type="match status" value="1"/>
</dbReference>